<dbReference type="SFLD" id="SFLDS00001">
    <property type="entry name" value="Enolase"/>
    <property type="match status" value="1"/>
</dbReference>
<dbReference type="EC" id="4.2.1.6" evidence="3"/>
<dbReference type="InterPro" id="IPR034593">
    <property type="entry name" value="DgoD-like"/>
</dbReference>
<comment type="caution">
    <text evidence="3">The sequence shown here is derived from an EMBL/GenBank/DDBJ whole genome shotgun (WGS) entry which is preliminary data.</text>
</comment>
<dbReference type="SMART" id="SM00922">
    <property type="entry name" value="MR_MLE"/>
    <property type="match status" value="1"/>
</dbReference>
<dbReference type="Gene3D" id="3.30.390.10">
    <property type="entry name" value="Enolase-like, N-terminal domain"/>
    <property type="match status" value="1"/>
</dbReference>
<reference evidence="4" key="1">
    <citation type="submission" date="2023-07" db="EMBL/GenBank/DDBJ databases">
        <title>Genome sequencing of Purple Non-Sulfur Bacteria from various extreme environments.</title>
        <authorList>
            <person name="Mayer M."/>
        </authorList>
    </citation>
    <scope>NUCLEOTIDE SEQUENCE [LARGE SCALE GENOMIC DNA]</scope>
    <source>
        <strain evidence="4">DSM 17935</strain>
    </source>
</reference>
<dbReference type="PANTHER" id="PTHR48080">
    <property type="entry name" value="D-GALACTONATE DEHYDRATASE-RELATED"/>
    <property type="match status" value="1"/>
</dbReference>
<dbReference type="SUPFAM" id="SSF54826">
    <property type="entry name" value="Enolase N-terminal domain-like"/>
    <property type="match status" value="1"/>
</dbReference>
<evidence type="ECO:0000313" key="4">
    <source>
        <dbReference type="Proteomes" id="UP001209755"/>
    </source>
</evidence>
<gene>
    <name evidence="3" type="ORF">M2319_003336</name>
</gene>
<keyword evidence="4" id="KW-1185">Reference proteome</keyword>
<dbReference type="SFLD" id="SFLDG00179">
    <property type="entry name" value="mandelate_racemase"/>
    <property type="match status" value="1"/>
</dbReference>
<dbReference type="Gene3D" id="3.20.20.120">
    <property type="entry name" value="Enolase-like C-terminal domain"/>
    <property type="match status" value="1"/>
</dbReference>
<sequence>MRVVNMKVYCITRGELHPVLVELVTDEGISGWGEAAVAYGIGAKAAAGMLADFAPKVIGADPSFPRNVYHEIYDHSFWTKGGGAIVFAALSAIDQALWDIKAKALGVPVWELFGGAFHDNIPVYANGWNYRHDDVVEWARAAERPLKEGYKILKTYPLANRQPSGTLRHVTRRALSMEAFDVAIQRVRTLKDVVGDDAEILLDLSGGMNNDQLIRFMSVCEELGVSWVEEPLDPYNFGGLKDLKGRWSVPIAAGERIYTRAGFRNLLETGGVDIVMPDVGNCGGIFELVQIAAMAEAYNARVSPHNCASSLCTAVSMQAWLATAAPMPLETYPYFPEVNEYVQVLKNPPEDRIRNGAIEVPTEPGLGVEVDTDRIKPFLAYDIAA</sequence>
<feature type="domain" description="Mandelate racemase/muconate lactonizing enzyme C-terminal" evidence="2">
    <location>
        <begin position="132"/>
        <end position="250"/>
    </location>
</feature>
<dbReference type="PROSITE" id="PS00908">
    <property type="entry name" value="MR_MLE_1"/>
    <property type="match status" value="1"/>
</dbReference>
<dbReference type="EMBL" id="JAOQNS010000010">
    <property type="protein sequence ID" value="MCW2308985.1"/>
    <property type="molecule type" value="Genomic_DNA"/>
</dbReference>
<dbReference type="Pfam" id="PF02746">
    <property type="entry name" value="MR_MLE_N"/>
    <property type="match status" value="1"/>
</dbReference>
<dbReference type="InterPro" id="IPR018110">
    <property type="entry name" value="Mandel_Rmase/mucon_lact_enz_CS"/>
</dbReference>
<dbReference type="CDD" id="cd03316">
    <property type="entry name" value="MR_like"/>
    <property type="match status" value="1"/>
</dbReference>
<dbReference type="InterPro" id="IPR013342">
    <property type="entry name" value="Mandelate_racemase_C"/>
</dbReference>
<dbReference type="Proteomes" id="UP001209755">
    <property type="component" value="Unassembled WGS sequence"/>
</dbReference>
<evidence type="ECO:0000256" key="1">
    <source>
        <dbReference type="ARBA" id="ARBA00023239"/>
    </source>
</evidence>
<dbReference type="InterPro" id="IPR013341">
    <property type="entry name" value="Mandelate_racemase_N_dom"/>
</dbReference>
<dbReference type="RefSeq" id="WP_264602581.1">
    <property type="nucleotide sequence ID" value="NZ_JAOQNS010000010.1"/>
</dbReference>
<evidence type="ECO:0000313" key="3">
    <source>
        <dbReference type="EMBL" id="MCW2308985.1"/>
    </source>
</evidence>
<keyword evidence="1 3" id="KW-0456">Lyase</keyword>
<dbReference type="Pfam" id="PF13378">
    <property type="entry name" value="MR_MLE_C"/>
    <property type="match status" value="1"/>
</dbReference>
<accession>A0ABT3HF02</accession>
<dbReference type="InterPro" id="IPR029017">
    <property type="entry name" value="Enolase-like_N"/>
</dbReference>
<dbReference type="PANTHER" id="PTHR48080:SF2">
    <property type="entry name" value="D-GALACTONATE DEHYDRATASE"/>
    <property type="match status" value="1"/>
</dbReference>
<organism evidence="3 4">
    <name type="scientific">Rhodobium gokarnense</name>
    <dbReference type="NCBI Taxonomy" id="364296"/>
    <lineage>
        <taxon>Bacteria</taxon>
        <taxon>Pseudomonadati</taxon>
        <taxon>Pseudomonadota</taxon>
        <taxon>Alphaproteobacteria</taxon>
        <taxon>Hyphomicrobiales</taxon>
        <taxon>Rhodobiaceae</taxon>
        <taxon>Rhodobium</taxon>
    </lineage>
</organism>
<dbReference type="InterPro" id="IPR036849">
    <property type="entry name" value="Enolase-like_C_sf"/>
</dbReference>
<protein>
    <submittedName>
        <fullName evidence="3">Galactonate dehydratase</fullName>
        <ecNumber evidence="3">4.2.1.6</ecNumber>
    </submittedName>
</protein>
<proteinExistence type="predicted"/>
<name>A0ABT3HF02_9HYPH</name>
<dbReference type="SUPFAM" id="SSF51604">
    <property type="entry name" value="Enolase C-terminal domain-like"/>
    <property type="match status" value="1"/>
</dbReference>
<dbReference type="GO" id="GO:0008869">
    <property type="term" value="F:galactonate dehydratase activity"/>
    <property type="evidence" value="ECO:0007669"/>
    <property type="project" value="UniProtKB-EC"/>
</dbReference>
<evidence type="ECO:0000259" key="2">
    <source>
        <dbReference type="SMART" id="SM00922"/>
    </source>
</evidence>
<dbReference type="InterPro" id="IPR029065">
    <property type="entry name" value="Enolase_C-like"/>
</dbReference>